<dbReference type="EMBL" id="DRZC01000033">
    <property type="protein sequence ID" value="HHQ80346.1"/>
    <property type="molecule type" value="Genomic_DNA"/>
</dbReference>
<evidence type="ECO:0000313" key="2">
    <source>
        <dbReference type="EMBL" id="HHQ80346.1"/>
    </source>
</evidence>
<protein>
    <submittedName>
        <fullName evidence="2">DUF87 domain-containing protein</fullName>
    </submittedName>
</protein>
<dbReference type="InterPro" id="IPR025662">
    <property type="entry name" value="Sigma_54_int_dom_ATP-bd_1"/>
</dbReference>
<dbReference type="SUPFAM" id="SSF52540">
    <property type="entry name" value="P-loop containing nucleoside triphosphate hydrolases"/>
    <property type="match status" value="1"/>
</dbReference>
<organism evidence="2">
    <name type="scientific">Fervidicoccus fontis</name>
    <dbReference type="NCBI Taxonomy" id="683846"/>
    <lineage>
        <taxon>Archaea</taxon>
        <taxon>Thermoproteota</taxon>
        <taxon>Thermoprotei</taxon>
        <taxon>Fervidicoccales</taxon>
        <taxon>Fervidicoccaceae</taxon>
        <taxon>Fervidicoccus</taxon>
    </lineage>
</organism>
<gene>
    <name evidence="2" type="ORF">ENM78_02635</name>
</gene>
<reference evidence="2" key="1">
    <citation type="journal article" date="2020" name="mSystems">
        <title>Genome- and Community-Level Interaction Insights into Carbon Utilization and Element Cycling Functions of Hydrothermarchaeota in Hydrothermal Sediment.</title>
        <authorList>
            <person name="Zhou Z."/>
            <person name="Liu Y."/>
            <person name="Xu W."/>
            <person name="Pan J."/>
            <person name="Luo Z.H."/>
            <person name="Li M."/>
        </authorList>
    </citation>
    <scope>NUCLEOTIDE SEQUENCE [LARGE SCALE GENOMIC DNA]</scope>
    <source>
        <strain evidence="2">SpSt-1116</strain>
    </source>
</reference>
<evidence type="ECO:0000259" key="1">
    <source>
        <dbReference type="Pfam" id="PF01935"/>
    </source>
</evidence>
<dbReference type="InterPro" id="IPR027417">
    <property type="entry name" value="P-loop_NTPase"/>
</dbReference>
<feature type="domain" description="Helicase HerA central" evidence="1">
    <location>
        <begin position="14"/>
        <end position="108"/>
    </location>
</feature>
<accession>A0A7J3ZJQ5</accession>
<sequence>MPSRYSKPQESFRLLIVGETGSGKTRLTEKILYSLANVVEHSKITVLDFAPEYGGVGRRLSTRGLGVRVLRPPRLYAPRLMGRNCGEVLEYARKNAVETRRAIEEYLKEPTPVLIANDVTLHLHAGDIEPLISAVRSSVFFAGNAYYGKRLRDDCGVWERERRLVSALIREMDVVWRL</sequence>
<dbReference type="InterPro" id="IPR002789">
    <property type="entry name" value="HerA_central"/>
</dbReference>
<proteinExistence type="predicted"/>
<dbReference type="PROSITE" id="PS00675">
    <property type="entry name" value="SIGMA54_INTERACT_1"/>
    <property type="match status" value="1"/>
</dbReference>
<comment type="caution">
    <text evidence="2">The sequence shown here is derived from an EMBL/GenBank/DDBJ whole genome shotgun (WGS) entry which is preliminary data.</text>
</comment>
<dbReference type="Pfam" id="PF01935">
    <property type="entry name" value="DUF87"/>
    <property type="match status" value="1"/>
</dbReference>
<dbReference type="AlphaFoldDB" id="A0A7J3ZJQ5"/>
<dbReference type="Gene3D" id="3.40.50.300">
    <property type="entry name" value="P-loop containing nucleotide triphosphate hydrolases"/>
    <property type="match status" value="1"/>
</dbReference>
<name>A0A7J3ZJQ5_9CREN</name>